<dbReference type="PANTHER" id="PTHR46254">
    <property type="entry name" value="PROTEIN GVQW1-RELATED"/>
    <property type="match status" value="1"/>
</dbReference>
<sequence length="117" mass="13643">MNYIHHICLFRVKECSSLHAEPRPHVLVRGRCYNGLLVFALFFSLRQSCSAQAGVQWRDLGSLQPPPPRLKQFLCLSLLSSWVYRRTPPRLADFFCIFTRDRVSPRWPGWSRTPGLK</sequence>
<reference evidence="1 2" key="1">
    <citation type="submission" date="2013-03" db="EMBL/GenBank/DDBJ databases">
        <authorList>
            <person name="Warren W."/>
            <person name="Wilson R.K."/>
        </authorList>
    </citation>
    <scope>NUCLEOTIDE SEQUENCE</scope>
</reference>
<dbReference type="GeneTree" id="ENSGT00940000161627"/>
<accession>A0A7N9CL01</accession>
<keyword evidence="2" id="KW-1185">Reference proteome</keyword>
<evidence type="ECO:0000313" key="1">
    <source>
        <dbReference type="Ensembl" id="ENSMFAP00000049498.1"/>
    </source>
</evidence>
<dbReference type="AlphaFoldDB" id="A0A7N9CL01"/>
<reference evidence="1" key="2">
    <citation type="submission" date="2025-08" db="UniProtKB">
        <authorList>
            <consortium name="Ensembl"/>
        </authorList>
    </citation>
    <scope>IDENTIFICATION</scope>
</reference>
<dbReference type="Proteomes" id="UP000233100">
    <property type="component" value="Chromosome 1"/>
</dbReference>
<dbReference type="Ensembl" id="ENSMFAT00000102319.1">
    <property type="protein sequence ID" value="ENSMFAP00000049498.1"/>
    <property type="gene ID" value="ENSMFAG00000064371.1"/>
</dbReference>
<reference evidence="1" key="3">
    <citation type="submission" date="2025-09" db="UniProtKB">
        <authorList>
            <consortium name="Ensembl"/>
        </authorList>
    </citation>
    <scope>IDENTIFICATION</scope>
</reference>
<proteinExistence type="predicted"/>
<evidence type="ECO:0000313" key="2">
    <source>
        <dbReference type="Proteomes" id="UP000233100"/>
    </source>
</evidence>
<organism evidence="1 2">
    <name type="scientific">Macaca fascicularis</name>
    <name type="common">Crab-eating macaque</name>
    <name type="synonym">Cynomolgus monkey</name>
    <dbReference type="NCBI Taxonomy" id="9541"/>
    <lineage>
        <taxon>Eukaryota</taxon>
        <taxon>Metazoa</taxon>
        <taxon>Chordata</taxon>
        <taxon>Craniata</taxon>
        <taxon>Vertebrata</taxon>
        <taxon>Euteleostomi</taxon>
        <taxon>Mammalia</taxon>
        <taxon>Eutheria</taxon>
        <taxon>Euarchontoglires</taxon>
        <taxon>Primates</taxon>
        <taxon>Haplorrhini</taxon>
        <taxon>Catarrhini</taxon>
        <taxon>Cercopithecidae</taxon>
        <taxon>Cercopithecinae</taxon>
        <taxon>Macaca</taxon>
    </lineage>
</organism>
<protein>
    <submittedName>
        <fullName evidence="1">Uncharacterized protein</fullName>
    </submittedName>
</protein>
<name>A0A7N9CL01_MACFA</name>